<name>A0A0H5Q335_9ZZZZ</name>
<proteinExistence type="predicted"/>
<organism evidence="1">
    <name type="scientific">uncultured prokaryote</name>
    <dbReference type="NCBI Taxonomy" id="198431"/>
    <lineage>
        <taxon>unclassified sequences</taxon>
        <taxon>environmental samples</taxon>
    </lineage>
</organism>
<evidence type="ECO:0000313" key="1">
    <source>
        <dbReference type="EMBL" id="CRY96471.1"/>
    </source>
</evidence>
<geneLocation type="plasmid" evidence="1">
    <name>pRGFK1102</name>
</geneLocation>
<protein>
    <submittedName>
        <fullName evidence="1">Uncharacterized protein</fullName>
    </submittedName>
</protein>
<reference evidence="1" key="1">
    <citation type="submission" date="2015-06" db="EMBL/GenBank/DDBJ databases">
        <authorList>
            <person name="Joergensen T."/>
        </authorList>
    </citation>
    <scope>NUCLEOTIDE SEQUENCE</scope>
    <source>
        <plasmid evidence="1">pRGFK1102</plasmid>
    </source>
</reference>
<keyword evidence="1" id="KW-0614">Plasmid</keyword>
<dbReference type="AlphaFoldDB" id="A0A0H5Q335"/>
<reference evidence="1" key="2">
    <citation type="submission" date="2015-07" db="EMBL/GenBank/DDBJ databases">
        <title>Plasmids, circular viruses and viroids from rat gut.</title>
        <authorList>
            <person name="Jorgensen T.J."/>
            <person name="Hansen M.A."/>
            <person name="Xu Z."/>
            <person name="Tabak M.A."/>
            <person name="Sorensen S.J."/>
            <person name="Hansen L.H."/>
        </authorList>
    </citation>
    <scope>NUCLEOTIDE SEQUENCE</scope>
    <source>
        <plasmid evidence="1">pRGFK1102</plasmid>
    </source>
</reference>
<accession>A0A0H5Q335</accession>
<sequence length="32" mass="3574">MVVSKDMNKSYQKGEAVANNKEAEICRLQDAC</sequence>
<dbReference type="EMBL" id="LN853683">
    <property type="protein sequence ID" value="CRY96471.1"/>
    <property type="molecule type" value="Genomic_DNA"/>
</dbReference>